<feature type="transmembrane region" description="Helical" evidence="3">
    <location>
        <begin position="7"/>
        <end position="30"/>
    </location>
</feature>
<keyword evidence="3" id="KW-1133">Transmembrane helix</keyword>
<keyword evidence="5" id="KW-1185">Reference proteome</keyword>
<dbReference type="SUPFAM" id="SSF54523">
    <property type="entry name" value="Pili subunits"/>
    <property type="match status" value="1"/>
</dbReference>
<proteinExistence type="predicted"/>
<protein>
    <submittedName>
        <fullName evidence="4">Prepilin-type N-terminal cleavage/methylation domain-containing protein</fullName>
    </submittedName>
</protein>
<dbReference type="EMBL" id="JBHSRI010000018">
    <property type="protein sequence ID" value="MFC6039895.1"/>
    <property type="molecule type" value="Genomic_DNA"/>
</dbReference>
<comment type="caution">
    <text evidence="4">The sequence shown here is derived from an EMBL/GenBank/DDBJ whole genome shotgun (WGS) entry which is preliminary data.</text>
</comment>
<sequence>MGLNNKGYSLIELLLVLTIVMIISSSAIYFNNRYVEKQTFELFYNQLKLDVRHVQMLAITEERYMKLVFFETGGSRYIGRKSVFDAIFERPLPPGYHWSSSSTLKEIAFQPNGTVEKFGTFIFITPDGLKTVRVFIGKGRMVLE</sequence>
<organism evidence="4 5">
    <name type="scientific">Paenisporosarcina macmurdoensis</name>
    <dbReference type="NCBI Taxonomy" id="212659"/>
    <lineage>
        <taxon>Bacteria</taxon>
        <taxon>Bacillati</taxon>
        <taxon>Bacillota</taxon>
        <taxon>Bacilli</taxon>
        <taxon>Bacillales</taxon>
        <taxon>Caryophanaceae</taxon>
        <taxon>Paenisporosarcina</taxon>
    </lineage>
</organism>
<dbReference type="NCBIfam" id="TIGR02532">
    <property type="entry name" value="IV_pilin_GFxxxE"/>
    <property type="match status" value="1"/>
</dbReference>
<keyword evidence="3" id="KW-0472">Membrane</keyword>
<dbReference type="InterPro" id="IPR016785">
    <property type="entry name" value="ComGD"/>
</dbReference>
<dbReference type="Pfam" id="PF07963">
    <property type="entry name" value="N_methyl"/>
    <property type="match status" value="1"/>
</dbReference>
<dbReference type="PROSITE" id="PS00409">
    <property type="entry name" value="PROKAR_NTER_METHYL"/>
    <property type="match status" value="1"/>
</dbReference>
<dbReference type="Proteomes" id="UP001596170">
    <property type="component" value="Unassembled WGS sequence"/>
</dbReference>
<dbReference type="PIRSF" id="PIRSF021292">
    <property type="entry name" value="Competence_ComGD"/>
    <property type="match status" value="1"/>
</dbReference>
<dbReference type="InterPro" id="IPR012902">
    <property type="entry name" value="N_methyl_site"/>
</dbReference>
<evidence type="ECO:0000256" key="1">
    <source>
        <dbReference type="ARBA" id="ARBA00004241"/>
    </source>
</evidence>
<accession>A0ABW1L7F5</accession>
<dbReference type="RefSeq" id="WP_377734090.1">
    <property type="nucleotide sequence ID" value="NZ_JBHSRI010000018.1"/>
</dbReference>
<keyword evidence="3" id="KW-0812">Transmembrane</keyword>
<evidence type="ECO:0000256" key="3">
    <source>
        <dbReference type="SAM" id="Phobius"/>
    </source>
</evidence>
<evidence type="ECO:0000313" key="4">
    <source>
        <dbReference type="EMBL" id="MFC6039895.1"/>
    </source>
</evidence>
<reference evidence="5" key="1">
    <citation type="journal article" date="2019" name="Int. J. Syst. Evol. Microbiol.">
        <title>The Global Catalogue of Microorganisms (GCM) 10K type strain sequencing project: providing services to taxonomists for standard genome sequencing and annotation.</title>
        <authorList>
            <consortium name="The Broad Institute Genomics Platform"/>
            <consortium name="The Broad Institute Genome Sequencing Center for Infectious Disease"/>
            <person name="Wu L."/>
            <person name="Ma J."/>
        </authorList>
    </citation>
    <scope>NUCLEOTIDE SEQUENCE [LARGE SCALE GENOMIC DNA]</scope>
    <source>
        <strain evidence="5">CCUG 54527</strain>
    </source>
</reference>
<dbReference type="InterPro" id="IPR045584">
    <property type="entry name" value="Pilin-like"/>
</dbReference>
<name>A0ABW1L7F5_9BACL</name>
<evidence type="ECO:0000313" key="5">
    <source>
        <dbReference type="Proteomes" id="UP001596170"/>
    </source>
</evidence>
<gene>
    <name evidence="4" type="ORF">ACFPYN_10730</name>
</gene>
<evidence type="ECO:0000256" key="2">
    <source>
        <dbReference type="ARBA" id="ARBA00023287"/>
    </source>
</evidence>
<keyword evidence="2" id="KW-0178">Competence</keyword>
<comment type="subcellular location">
    <subcellularLocation>
        <location evidence="1">Cell surface</location>
    </subcellularLocation>
</comment>